<evidence type="ECO:0000313" key="3">
    <source>
        <dbReference type="Proteomes" id="UP000800040"/>
    </source>
</evidence>
<name>A0A6A5KN36_9PLEO</name>
<reference evidence="2" key="1">
    <citation type="submission" date="2020-01" db="EMBL/GenBank/DDBJ databases">
        <authorList>
            <consortium name="DOE Joint Genome Institute"/>
            <person name="Haridas S."/>
            <person name="Albert R."/>
            <person name="Binder M."/>
            <person name="Bloem J."/>
            <person name="Labutti K."/>
            <person name="Salamov A."/>
            <person name="Andreopoulos B."/>
            <person name="Baker S.E."/>
            <person name="Barry K."/>
            <person name="Bills G."/>
            <person name="Bluhm B.H."/>
            <person name="Cannon C."/>
            <person name="Castanera R."/>
            <person name="Culley D.E."/>
            <person name="Daum C."/>
            <person name="Ezra D."/>
            <person name="Gonzalez J.B."/>
            <person name="Henrissat B."/>
            <person name="Kuo A."/>
            <person name="Liang C."/>
            <person name="Lipzen A."/>
            <person name="Lutzoni F."/>
            <person name="Magnuson J."/>
            <person name="Mondo S."/>
            <person name="Nolan M."/>
            <person name="Ohm R."/>
            <person name="Pangilinan J."/>
            <person name="Park H.-J."/>
            <person name="Ramirez L."/>
            <person name="Alfaro M."/>
            <person name="Sun H."/>
            <person name="Tritt A."/>
            <person name="Yoshinaga Y."/>
            <person name="Zwiers L.-H."/>
            <person name="Turgeon B.G."/>
            <person name="Goodwin S.B."/>
            <person name="Spatafora J.W."/>
            <person name="Crous P.W."/>
            <person name="Grigoriev I.V."/>
        </authorList>
    </citation>
    <scope>NUCLEOTIDE SEQUENCE</scope>
    <source>
        <strain evidence="2">P77</strain>
    </source>
</reference>
<organism evidence="2 3">
    <name type="scientific">Decorospora gaudefroyi</name>
    <dbReference type="NCBI Taxonomy" id="184978"/>
    <lineage>
        <taxon>Eukaryota</taxon>
        <taxon>Fungi</taxon>
        <taxon>Dikarya</taxon>
        <taxon>Ascomycota</taxon>
        <taxon>Pezizomycotina</taxon>
        <taxon>Dothideomycetes</taxon>
        <taxon>Pleosporomycetidae</taxon>
        <taxon>Pleosporales</taxon>
        <taxon>Pleosporineae</taxon>
        <taxon>Pleosporaceae</taxon>
        <taxon>Decorospora</taxon>
    </lineage>
</organism>
<dbReference type="Proteomes" id="UP000800040">
    <property type="component" value="Unassembled WGS sequence"/>
</dbReference>
<feature type="region of interest" description="Disordered" evidence="1">
    <location>
        <begin position="19"/>
        <end position="42"/>
    </location>
</feature>
<dbReference type="EMBL" id="ML975265">
    <property type="protein sequence ID" value="KAF1837169.1"/>
    <property type="molecule type" value="Genomic_DNA"/>
</dbReference>
<sequence>MFDRTCCVYVLSMLWPAQRRSSPEGGEHERGPTQAAGALPRDSASVSRYIILSFGGTSAIVWIPLSLSTASRHSASQVISSARSVIQGVDLRVALQSTMY</sequence>
<evidence type="ECO:0000313" key="2">
    <source>
        <dbReference type="EMBL" id="KAF1837169.1"/>
    </source>
</evidence>
<proteinExistence type="predicted"/>
<feature type="compositionally biased region" description="Basic and acidic residues" evidence="1">
    <location>
        <begin position="21"/>
        <end position="31"/>
    </location>
</feature>
<keyword evidence="3" id="KW-1185">Reference proteome</keyword>
<dbReference type="AlphaFoldDB" id="A0A6A5KN36"/>
<accession>A0A6A5KN36</accession>
<evidence type="ECO:0000256" key="1">
    <source>
        <dbReference type="SAM" id="MobiDB-lite"/>
    </source>
</evidence>
<protein>
    <submittedName>
        <fullName evidence="2">Uncharacterized protein</fullName>
    </submittedName>
</protein>
<gene>
    <name evidence="2" type="ORF">BDW02DRAFT_182231</name>
</gene>